<name>M1VI78_CYAM1</name>
<gene>
    <name evidence="2" type="ORF">CYME_CML124C</name>
</gene>
<dbReference type="eggNOG" id="KOG1716">
    <property type="taxonomic scope" value="Eukaryota"/>
</dbReference>
<dbReference type="OMA" id="WSGRACT"/>
<dbReference type="Proteomes" id="UP000007014">
    <property type="component" value="Chromosome 12"/>
</dbReference>
<evidence type="ECO:0000256" key="1">
    <source>
        <dbReference type="ARBA" id="ARBA00008601"/>
    </source>
</evidence>
<accession>M1VI78</accession>
<reference evidence="2 3" key="2">
    <citation type="journal article" date="2007" name="BMC Biol.">
        <title>A 100%-complete sequence reveals unusually simple genomic features in the hot-spring red alga Cyanidioschyzon merolae.</title>
        <authorList>
            <person name="Nozaki H."/>
            <person name="Takano H."/>
            <person name="Misumi O."/>
            <person name="Terasawa K."/>
            <person name="Matsuzaki M."/>
            <person name="Maruyama S."/>
            <person name="Nishida K."/>
            <person name="Yagisawa F."/>
            <person name="Yoshida Y."/>
            <person name="Fujiwara T."/>
            <person name="Takio S."/>
            <person name="Tamura K."/>
            <person name="Chung S.J."/>
            <person name="Nakamura S."/>
            <person name="Kuroiwa H."/>
            <person name="Tanaka K."/>
            <person name="Sato N."/>
            <person name="Kuroiwa T."/>
        </authorList>
    </citation>
    <scope>NUCLEOTIDE SEQUENCE [LARGE SCALE GENOMIC DNA]</scope>
    <source>
        <strain evidence="2 3">10D</strain>
    </source>
</reference>
<organism evidence="2 3">
    <name type="scientific">Cyanidioschyzon merolae (strain NIES-3377 / 10D)</name>
    <name type="common">Unicellular red alga</name>
    <dbReference type="NCBI Taxonomy" id="280699"/>
    <lineage>
        <taxon>Eukaryota</taxon>
        <taxon>Rhodophyta</taxon>
        <taxon>Bangiophyceae</taxon>
        <taxon>Cyanidiales</taxon>
        <taxon>Cyanidiaceae</taxon>
        <taxon>Cyanidioschyzon</taxon>
    </lineage>
</organism>
<protein>
    <submittedName>
        <fullName evidence="2">Similar to dual-specificity protein phosphatase</fullName>
    </submittedName>
</protein>
<dbReference type="GeneID" id="16994554"/>
<evidence type="ECO:0000313" key="2">
    <source>
        <dbReference type="EMBL" id="BAM80733.1"/>
    </source>
</evidence>
<keyword evidence="3" id="KW-1185">Reference proteome</keyword>
<dbReference type="EMBL" id="AP006494">
    <property type="protein sequence ID" value="BAM80733.1"/>
    <property type="molecule type" value="Genomic_DNA"/>
</dbReference>
<dbReference type="Gramene" id="CML124CT">
    <property type="protein sequence ID" value="CML124CT"/>
    <property type="gene ID" value="CML124C"/>
</dbReference>
<dbReference type="OrthoDB" id="2017893at2759"/>
<proteinExistence type="inferred from homology"/>
<sequence length="103" mass="11654">MGLYYCKRCGEVLFSAKDLVGHSNGRDQQSGTCTSLFTEPLDWVDAVGRNQGRIYCQRCTFCVGRFCWSGMPCSCGEWVRPAFQFHSARIEVRGVVKLVPKQH</sequence>
<evidence type="ECO:0000313" key="3">
    <source>
        <dbReference type="Proteomes" id="UP000007014"/>
    </source>
</evidence>
<comment type="similarity">
    <text evidence="1">Belongs to the protein-tyrosine phosphatase family. Non-receptor class dual specificity subfamily.</text>
</comment>
<dbReference type="RefSeq" id="XP_005536769.1">
    <property type="nucleotide sequence ID" value="XM_005536712.1"/>
</dbReference>
<dbReference type="STRING" id="280699.M1VI78"/>
<reference evidence="2 3" key="1">
    <citation type="journal article" date="2004" name="Nature">
        <title>Genome sequence of the ultrasmall unicellular red alga Cyanidioschyzon merolae 10D.</title>
        <authorList>
            <person name="Matsuzaki M."/>
            <person name="Misumi O."/>
            <person name="Shin-i T."/>
            <person name="Maruyama S."/>
            <person name="Takahara M."/>
            <person name="Miyagishima S."/>
            <person name="Mori T."/>
            <person name="Nishida K."/>
            <person name="Yagisawa F."/>
            <person name="Nishida K."/>
            <person name="Yoshida Y."/>
            <person name="Nishimura Y."/>
            <person name="Nakao S."/>
            <person name="Kobayashi T."/>
            <person name="Momoyama Y."/>
            <person name="Higashiyama T."/>
            <person name="Minoda A."/>
            <person name="Sano M."/>
            <person name="Nomoto H."/>
            <person name="Oishi K."/>
            <person name="Hayashi H."/>
            <person name="Ohta F."/>
            <person name="Nishizaka S."/>
            <person name="Haga S."/>
            <person name="Miura S."/>
            <person name="Morishita T."/>
            <person name="Kabeya Y."/>
            <person name="Terasawa K."/>
            <person name="Suzuki Y."/>
            <person name="Ishii Y."/>
            <person name="Asakawa S."/>
            <person name="Takano H."/>
            <person name="Ohta N."/>
            <person name="Kuroiwa H."/>
            <person name="Tanaka K."/>
            <person name="Shimizu N."/>
            <person name="Sugano S."/>
            <person name="Sato N."/>
            <person name="Nozaki H."/>
            <person name="Ogasawara N."/>
            <person name="Kohara Y."/>
            <person name="Kuroiwa T."/>
        </authorList>
    </citation>
    <scope>NUCLEOTIDE SEQUENCE [LARGE SCALE GENOMIC DNA]</scope>
    <source>
        <strain evidence="2 3">10D</strain>
    </source>
</reference>
<dbReference type="AlphaFoldDB" id="M1VI78"/>
<dbReference type="KEGG" id="cme:CYME_CML124C"/>
<dbReference type="PANTHER" id="PTHR45848">
    <property type="entry name" value="DUAL SPECIFICITY PROTEIN PHOSPHATASE 12 FAMILY MEMBER"/>
    <property type="match status" value="1"/>
</dbReference>
<dbReference type="HOGENOM" id="CLU_127950_1_0_1"/>